<organism evidence="2 3">
    <name type="scientific">Sulfobacillus thermosulfidooxidans</name>
    <dbReference type="NCBI Taxonomy" id="28034"/>
    <lineage>
        <taxon>Bacteria</taxon>
        <taxon>Bacillati</taxon>
        <taxon>Bacillota</taxon>
        <taxon>Clostridia</taxon>
        <taxon>Eubacteriales</taxon>
        <taxon>Clostridiales Family XVII. Incertae Sedis</taxon>
        <taxon>Sulfobacillus</taxon>
    </lineage>
</organism>
<protein>
    <recommendedName>
        <fullName evidence="4">CopG family transcriptional regulator</fullName>
    </recommendedName>
</protein>
<dbReference type="Proteomes" id="UP000242705">
    <property type="component" value="Unassembled WGS sequence"/>
</dbReference>
<reference evidence="2 3" key="1">
    <citation type="journal article" date="2014" name="BMC Genomics">
        <title>Comparison of environmental and isolate Sulfobacillus genomes reveals diverse carbon, sulfur, nitrogen, and hydrogen metabolisms.</title>
        <authorList>
            <person name="Justice N.B."/>
            <person name="Norman A."/>
            <person name="Brown C.T."/>
            <person name="Singh A."/>
            <person name="Thomas B.C."/>
            <person name="Banfield J.F."/>
        </authorList>
    </citation>
    <scope>NUCLEOTIDE SEQUENCE [LARGE SCALE GENOMIC DNA]</scope>
    <source>
        <strain evidence="2">AMDSBA5</strain>
    </source>
</reference>
<dbReference type="AlphaFoldDB" id="A0A2T2WUB2"/>
<evidence type="ECO:0000313" key="3">
    <source>
        <dbReference type="Proteomes" id="UP000242705"/>
    </source>
</evidence>
<comment type="caution">
    <text evidence="2">The sequence shown here is derived from an EMBL/GenBank/DDBJ whole genome shotgun (WGS) entry which is preliminary data.</text>
</comment>
<sequence length="81" mass="8990">MGNFYGRSRAYVSFQARLTPELKDRLAKMSYEKGFSQVAIVNAALEYYLDHMETGVISPGEDVKSLPGKVRSKPDTSGIES</sequence>
<dbReference type="EMBL" id="PXYX01000025">
    <property type="protein sequence ID" value="PSR25837.1"/>
    <property type="molecule type" value="Genomic_DNA"/>
</dbReference>
<name>A0A2T2WUB2_SULTH</name>
<evidence type="ECO:0000256" key="1">
    <source>
        <dbReference type="SAM" id="MobiDB-lite"/>
    </source>
</evidence>
<proteinExistence type="predicted"/>
<evidence type="ECO:0008006" key="4">
    <source>
        <dbReference type="Google" id="ProtNLM"/>
    </source>
</evidence>
<accession>A0A2T2WUB2</accession>
<evidence type="ECO:0000313" key="2">
    <source>
        <dbReference type="EMBL" id="PSR25837.1"/>
    </source>
</evidence>
<feature type="region of interest" description="Disordered" evidence="1">
    <location>
        <begin position="60"/>
        <end position="81"/>
    </location>
</feature>
<gene>
    <name evidence="2" type="ORF">C7B47_11525</name>
</gene>